<name>A0A3R6WSP9_APHAT</name>
<accession>A0A3R6WSP9</accession>
<sequence>MMSVRCNATFHFQPLDVSIMAPFKRHLRDLSPCALEIGDGSLGCASLLVRVPMTGTEALQKPQEVIVATPVGLALNAALLVSSGVHELKQGVGLRENRRAAGS</sequence>
<evidence type="ECO:0000313" key="1">
    <source>
        <dbReference type="EMBL" id="RHY81204.1"/>
    </source>
</evidence>
<evidence type="ECO:0000313" key="2">
    <source>
        <dbReference type="Proteomes" id="UP000286510"/>
    </source>
</evidence>
<reference evidence="1 2" key="1">
    <citation type="submission" date="2018-08" db="EMBL/GenBank/DDBJ databases">
        <title>Aphanomyces genome sequencing and annotation.</title>
        <authorList>
            <person name="Minardi D."/>
            <person name="Oidtmann B."/>
            <person name="Van Der Giezen M."/>
            <person name="Studholme D.J."/>
        </authorList>
    </citation>
    <scope>NUCLEOTIDE SEQUENCE [LARGE SCALE GENOMIC DNA]</scope>
    <source>
        <strain evidence="1 2">FDL457</strain>
    </source>
</reference>
<comment type="caution">
    <text evidence="1">The sequence shown here is derived from an EMBL/GenBank/DDBJ whole genome shotgun (WGS) entry which is preliminary data.</text>
</comment>
<dbReference type="AlphaFoldDB" id="A0A3R6WSP9"/>
<feature type="non-terminal residue" evidence="1">
    <location>
        <position position="103"/>
    </location>
</feature>
<dbReference type="Proteomes" id="UP000286510">
    <property type="component" value="Unassembled WGS sequence"/>
</dbReference>
<organism evidence="1 2">
    <name type="scientific">Aphanomyces astaci</name>
    <name type="common">Crayfish plague agent</name>
    <dbReference type="NCBI Taxonomy" id="112090"/>
    <lineage>
        <taxon>Eukaryota</taxon>
        <taxon>Sar</taxon>
        <taxon>Stramenopiles</taxon>
        <taxon>Oomycota</taxon>
        <taxon>Saprolegniomycetes</taxon>
        <taxon>Saprolegniales</taxon>
        <taxon>Verrucalvaceae</taxon>
        <taxon>Aphanomyces</taxon>
    </lineage>
</organism>
<proteinExistence type="predicted"/>
<dbReference type="EMBL" id="QUTF01026884">
    <property type="protein sequence ID" value="RHY81204.1"/>
    <property type="molecule type" value="Genomic_DNA"/>
</dbReference>
<gene>
    <name evidence="1" type="ORF">DYB26_014863</name>
</gene>
<protein>
    <submittedName>
        <fullName evidence="1">Uncharacterized protein</fullName>
    </submittedName>
</protein>